<keyword evidence="2" id="KW-1185">Reference proteome</keyword>
<proteinExistence type="predicted"/>
<sequence length="310" mass="35272">MTFNTRQLHVARAIQLLRPFIKTQRYNSFLQVILQRTKAVKIVLENIQDPLNGSACLRTGDGYGLQYFDLIESVDNFKIHLGDKPYLGAATGVDKWVTLSHYKTAKFCLEDLKKENYVVLGSSLTDRSQLLTEVIKDLRIKQAKSLPTASDPMPLFEVPLPKLALVFGNEHRGISKVFQKYCDYIFKIPMYGFSQSFNINATVAMSLATLEQHSVMRKLGYKSPFLNKLSRDMSISHCSKATSSSNPNSIEPSSLAVEPTSFWPKDYNPNHLNHPLSLTERNELLLKWLFRTTPYSESLWAQNGINLDFL</sequence>
<comment type="caution">
    <text evidence="1">The sequence shown here is derived from an EMBL/GenBank/DDBJ whole genome shotgun (WGS) entry which is preliminary data.</text>
</comment>
<evidence type="ECO:0000313" key="1">
    <source>
        <dbReference type="EMBL" id="KAJ9081331.1"/>
    </source>
</evidence>
<dbReference type="EMBL" id="QTSX02001483">
    <property type="protein sequence ID" value="KAJ9081331.1"/>
    <property type="molecule type" value="Genomic_DNA"/>
</dbReference>
<name>A0ACC2U3R1_9FUNG</name>
<dbReference type="Proteomes" id="UP001165960">
    <property type="component" value="Unassembled WGS sequence"/>
</dbReference>
<reference evidence="1" key="1">
    <citation type="submission" date="2022-04" db="EMBL/GenBank/DDBJ databases">
        <title>Genome of the entomopathogenic fungus Entomophthora muscae.</title>
        <authorList>
            <person name="Elya C."/>
            <person name="Lovett B.R."/>
            <person name="Lee E."/>
            <person name="Macias A.M."/>
            <person name="Hajek A.E."/>
            <person name="De Bivort B.L."/>
            <person name="Kasson M.T."/>
            <person name="De Fine Licht H.H."/>
            <person name="Stajich J.E."/>
        </authorList>
    </citation>
    <scope>NUCLEOTIDE SEQUENCE</scope>
    <source>
        <strain evidence="1">Berkeley</strain>
    </source>
</reference>
<protein>
    <submittedName>
        <fullName evidence="1">Uncharacterized protein</fullName>
    </submittedName>
</protein>
<accession>A0ACC2U3R1</accession>
<evidence type="ECO:0000313" key="2">
    <source>
        <dbReference type="Proteomes" id="UP001165960"/>
    </source>
</evidence>
<gene>
    <name evidence="1" type="ORF">DSO57_1015803</name>
</gene>
<organism evidence="1 2">
    <name type="scientific">Entomophthora muscae</name>
    <dbReference type="NCBI Taxonomy" id="34485"/>
    <lineage>
        <taxon>Eukaryota</taxon>
        <taxon>Fungi</taxon>
        <taxon>Fungi incertae sedis</taxon>
        <taxon>Zoopagomycota</taxon>
        <taxon>Entomophthoromycotina</taxon>
        <taxon>Entomophthoromycetes</taxon>
        <taxon>Entomophthorales</taxon>
        <taxon>Entomophthoraceae</taxon>
        <taxon>Entomophthora</taxon>
    </lineage>
</organism>